<dbReference type="GO" id="GO:0030983">
    <property type="term" value="F:mismatched DNA binding"/>
    <property type="evidence" value="ECO:0007669"/>
    <property type="project" value="InterPro"/>
</dbReference>
<dbReference type="InterPro" id="IPR014762">
    <property type="entry name" value="DNA_mismatch_repair_CS"/>
</dbReference>
<dbReference type="GO" id="GO:0140664">
    <property type="term" value="F:ATP-dependent DNA damage sensor activity"/>
    <property type="evidence" value="ECO:0007669"/>
    <property type="project" value="InterPro"/>
</dbReference>
<dbReference type="CDD" id="cd00782">
    <property type="entry name" value="MutL_Trans"/>
    <property type="match status" value="1"/>
</dbReference>
<proteinExistence type="inferred from homology"/>
<comment type="similarity">
    <text evidence="1 4">Belongs to the DNA mismatch repair MutL/HexB family.</text>
</comment>
<dbReference type="InterPro" id="IPR013507">
    <property type="entry name" value="DNA_mismatch_S5_2-like"/>
</dbReference>
<dbReference type="InterPro" id="IPR042121">
    <property type="entry name" value="MutL_C_regsub"/>
</dbReference>
<sequence>MAVIHVLDKHTAELIAAGEVVERPASVVKELTENAIDAGATAVSVSVERGGIAMIQIADNGCGIEAEYIPTAFIRHATSKLEKEEDLESIHTLGFRGEALASVASVSRIELLTKTDADEYAYLYRISGGEEQGIEPAARPVGTTITVRDLFYNTPARMKFLKKDTSEGNYVADVVTQLALSHPEVSFKFVRDGKPQFQTPGDGKLLGAAYAVLSRDFAKDLVPVEHTAGSYTVRGLVTPPKSARASRAMQYFFINGRFVKNRTMMAALEAAYKGVMMQGKFPGCVLSIEMPPQLVDVNVHPAKTEVRFAREKDVFDAVYQSVKCVLITPQSTEKVFSFGGAERAFPADEKAPDAAAKKEPSESAPAEEPARGPAALRPASRAVPDAPVRPVPARPEPAAVPLPGQVKAYSEMITALSSESAVPYRSAKAPDIWADEDAAEDVGFMPHTVCRRQEGTPGVQTLPEDRALNSFAAGETAGTENTAAPQMEAETPHQTAFAPVEEEQRRDSLRFVGEVFDTYIVTQRGNDMCLLDKHAAHERIIYESLAASYGKVSSQMLLVPVTVQLSAEEKDALVQSEMLLQDSGLEVEDFGGNSVVVRAVPADVVLEDVEDLVVELASRLVSNPRYTTSEKTEWVLHSIACRAAIKAGDKTHAAQLLRLAEDVLDGRVPPFCPHGRPIVLKITKKELEKQFGRQG</sequence>
<dbReference type="InterPro" id="IPR002099">
    <property type="entry name" value="MutL/Mlh/PMS"/>
</dbReference>
<dbReference type="GO" id="GO:0005524">
    <property type="term" value="F:ATP binding"/>
    <property type="evidence" value="ECO:0007669"/>
    <property type="project" value="InterPro"/>
</dbReference>
<feature type="region of interest" description="Disordered" evidence="5">
    <location>
        <begin position="346"/>
        <end position="399"/>
    </location>
</feature>
<dbReference type="EMBL" id="JXXK01000001">
    <property type="protein sequence ID" value="KJF41547.1"/>
    <property type="molecule type" value="Genomic_DNA"/>
</dbReference>
<evidence type="ECO:0000256" key="2">
    <source>
        <dbReference type="ARBA" id="ARBA00022763"/>
    </source>
</evidence>
<dbReference type="Pfam" id="PF08676">
    <property type="entry name" value="MutL_C"/>
    <property type="match status" value="1"/>
</dbReference>
<dbReference type="Gene3D" id="3.30.1540.20">
    <property type="entry name" value="MutL, C-terminal domain, dimerisation subdomain"/>
    <property type="match status" value="1"/>
</dbReference>
<dbReference type="GO" id="GO:0032300">
    <property type="term" value="C:mismatch repair complex"/>
    <property type="evidence" value="ECO:0007669"/>
    <property type="project" value="InterPro"/>
</dbReference>
<dbReference type="InterPro" id="IPR020667">
    <property type="entry name" value="DNA_mismatch_repair_MutL"/>
</dbReference>
<reference evidence="8" key="1">
    <citation type="submission" date="2015-02" db="EMBL/GenBank/DDBJ databases">
        <title>A novel member of the family Ruminococcaceae isolated from human feces.</title>
        <authorList>
            <person name="Shkoporov A.N."/>
            <person name="Chaplin A.V."/>
            <person name="Motuzova O.V."/>
            <person name="Kafarskaia L.I."/>
            <person name="Khokhlova E.V."/>
            <person name="Efimov B.A."/>
        </authorList>
    </citation>
    <scope>NUCLEOTIDE SEQUENCE [LARGE SCALE GENOMIC DNA]</scope>
    <source>
        <strain evidence="8">585-1</strain>
    </source>
</reference>
<evidence type="ECO:0000256" key="3">
    <source>
        <dbReference type="ARBA" id="ARBA00023204"/>
    </source>
</evidence>
<gene>
    <name evidence="4" type="primary">mutL</name>
    <name evidence="8" type="ORF">TQ39_01785</name>
</gene>
<dbReference type="Proteomes" id="UP000032483">
    <property type="component" value="Unassembled WGS sequence"/>
</dbReference>
<organism evidence="8 9">
    <name type="scientific">Ruthenibacterium lactatiformans</name>
    <dbReference type="NCBI Taxonomy" id="1550024"/>
    <lineage>
        <taxon>Bacteria</taxon>
        <taxon>Bacillati</taxon>
        <taxon>Bacillota</taxon>
        <taxon>Clostridia</taxon>
        <taxon>Eubacteriales</taxon>
        <taxon>Oscillospiraceae</taxon>
        <taxon>Ruthenibacterium</taxon>
    </lineage>
</organism>
<dbReference type="SMART" id="SM01340">
    <property type="entry name" value="DNA_mis_repair"/>
    <property type="match status" value="1"/>
</dbReference>
<dbReference type="AlphaFoldDB" id="A0A0D8J3S0"/>
<dbReference type="InterPro" id="IPR037198">
    <property type="entry name" value="MutL_C_sf"/>
</dbReference>
<feature type="compositionally biased region" description="Pro residues" evidence="5">
    <location>
        <begin position="387"/>
        <end position="399"/>
    </location>
</feature>
<feature type="domain" description="DNA mismatch repair protein S5" evidence="7">
    <location>
        <begin position="209"/>
        <end position="327"/>
    </location>
</feature>
<comment type="caution">
    <text evidence="8">The sequence shown here is derived from an EMBL/GenBank/DDBJ whole genome shotgun (WGS) entry which is preliminary data.</text>
</comment>
<dbReference type="SUPFAM" id="SSF118116">
    <property type="entry name" value="DNA mismatch repair protein MutL"/>
    <property type="match status" value="1"/>
</dbReference>
<keyword evidence="3 4" id="KW-0234">DNA repair</keyword>
<dbReference type="InterPro" id="IPR036890">
    <property type="entry name" value="HATPase_C_sf"/>
</dbReference>
<dbReference type="GO" id="GO:0016887">
    <property type="term" value="F:ATP hydrolysis activity"/>
    <property type="evidence" value="ECO:0007669"/>
    <property type="project" value="InterPro"/>
</dbReference>
<name>A0A0D8J3S0_9FIRM</name>
<evidence type="ECO:0000256" key="4">
    <source>
        <dbReference type="HAMAP-Rule" id="MF_00149"/>
    </source>
</evidence>
<dbReference type="SUPFAM" id="SSF55874">
    <property type="entry name" value="ATPase domain of HSP90 chaperone/DNA topoisomerase II/histidine kinase"/>
    <property type="match status" value="1"/>
</dbReference>
<dbReference type="PROSITE" id="PS00058">
    <property type="entry name" value="DNA_MISMATCH_REPAIR_1"/>
    <property type="match status" value="1"/>
</dbReference>
<dbReference type="PATRIC" id="fig|1550024.3.peg.392"/>
<keyword evidence="2 4" id="KW-0227">DNA damage</keyword>
<dbReference type="InterPro" id="IPR020568">
    <property type="entry name" value="Ribosomal_Su5_D2-typ_SF"/>
</dbReference>
<protein>
    <recommendedName>
        <fullName evidence="4">DNA mismatch repair protein MutL</fullName>
    </recommendedName>
</protein>
<dbReference type="InterPro" id="IPR014721">
    <property type="entry name" value="Ribsml_uS5_D2-typ_fold_subgr"/>
</dbReference>
<comment type="function">
    <text evidence="4">This protein is involved in the repair of mismatches in DNA. It is required for dam-dependent methyl-directed DNA mismatch repair. May act as a 'molecular matchmaker', a protein that promotes the formation of a stable complex between two or more DNA-binding proteins in an ATP-dependent manner without itself being part of a final effector complex.</text>
</comment>
<dbReference type="HAMAP" id="MF_00149">
    <property type="entry name" value="DNA_mis_repair"/>
    <property type="match status" value="1"/>
</dbReference>
<evidence type="ECO:0000259" key="7">
    <source>
        <dbReference type="SMART" id="SM01340"/>
    </source>
</evidence>
<accession>A0A0D8J3S0</accession>
<evidence type="ECO:0000313" key="8">
    <source>
        <dbReference type="EMBL" id="KJF41547.1"/>
    </source>
</evidence>
<dbReference type="Pfam" id="PF13589">
    <property type="entry name" value="HATPase_c_3"/>
    <property type="match status" value="1"/>
</dbReference>
<dbReference type="FunFam" id="3.30.565.10:FF:000003">
    <property type="entry name" value="DNA mismatch repair endonuclease MutL"/>
    <property type="match status" value="1"/>
</dbReference>
<dbReference type="RefSeq" id="WP_050004327.1">
    <property type="nucleotide sequence ID" value="NZ_JXXK01000001.1"/>
</dbReference>
<dbReference type="SUPFAM" id="SSF54211">
    <property type="entry name" value="Ribosomal protein S5 domain 2-like"/>
    <property type="match status" value="1"/>
</dbReference>
<dbReference type="PANTHER" id="PTHR10073">
    <property type="entry name" value="DNA MISMATCH REPAIR PROTEIN MLH, PMS, MUTL"/>
    <property type="match status" value="1"/>
</dbReference>
<dbReference type="GO" id="GO:0006298">
    <property type="term" value="P:mismatch repair"/>
    <property type="evidence" value="ECO:0007669"/>
    <property type="project" value="UniProtKB-UniRule"/>
</dbReference>
<dbReference type="InterPro" id="IPR014790">
    <property type="entry name" value="MutL_C"/>
</dbReference>
<dbReference type="InterPro" id="IPR038973">
    <property type="entry name" value="MutL/Mlh/Pms-like"/>
</dbReference>
<dbReference type="CDD" id="cd16926">
    <property type="entry name" value="HATPase_MutL-MLH-PMS-like"/>
    <property type="match status" value="1"/>
</dbReference>
<evidence type="ECO:0000313" key="9">
    <source>
        <dbReference type="Proteomes" id="UP000032483"/>
    </source>
</evidence>
<dbReference type="Gene3D" id="3.30.230.10">
    <property type="match status" value="1"/>
</dbReference>
<evidence type="ECO:0000259" key="6">
    <source>
        <dbReference type="SMART" id="SM00853"/>
    </source>
</evidence>
<feature type="domain" description="MutL C-terminal dimerisation" evidence="6">
    <location>
        <begin position="511"/>
        <end position="651"/>
    </location>
</feature>
<keyword evidence="9" id="KW-1185">Reference proteome</keyword>
<dbReference type="Gene3D" id="3.30.565.10">
    <property type="entry name" value="Histidine kinase-like ATPase, C-terminal domain"/>
    <property type="match status" value="1"/>
</dbReference>
<dbReference type="GeneID" id="42855366"/>
<feature type="compositionally biased region" description="Basic and acidic residues" evidence="5">
    <location>
        <begin position="346"/>
        <end position="361"/>
    </location>
</feature>
<dbReference type="Gene3D" id="3.30.1370.100">
    <property type="entry name" value="MutL, C-terminal domain, regulatory subdomain"/>
    <property type="match status" value="1"/>
</dbReference>
<dbReference type="SMART" id="SM00853">
    <property type="entry name" value="MutL_C"/>
    <property type="match status" value="1"/>
</dbReference>
<dbReference type="NCBIfam" id="TIGR00585">
    <property type="entry name" value="mutl"/>
    <property type="match status" value="1"/>
</dbReference>
<dbReference type="PANTHER" id="PTHR10073:SF12">
    <property type="entry name" value="DNA MISMATCH REPAIR PROTEIN MLH1"/>
    <property type="match status" value="1"/>
</dbReference>
<dbReference type="InterPro" id="IPR042120">
    <property type="entry name" value="MutL_C_dimsub"/>
</dbReference>
<dbReference type="Pfam" id="PF01119">
    <property type="entry name" value="DNA_mis_repair"/>
    <property type="match status" value="1"/>
</dbReference>
<evidence type="ECO:0000256" key="1">
    <source>
        <dbReference type="ARBA" id="ARBA00006082"/>
    </source>
</evidence>
<evidence type="ECO:0000256" key="5">
    <source>
        <dbReference type="SAM" id="MobiDB-lite"/>
    </source>
</evidence>
<feature type="compositionally biased region" description="Low complexity" evidence="5">
    <location>
        <begin position="362"/>
        <end position="386"/>
    </location>
</feature>